<organism evidence="2 3">
    <name type="scientific">Aerococcus suis</name>
    <dbReference type="NCBI Taxonomy" id="371602"/>
    <lineage>
        <taxon>Bacteria</taxon>
        <taxon>Bacillati</taxon>
        <taxon>Bacillota</taxon>
        <taxon>Bacilli</taxon>
        <taxon>Lactobacillales</taxon>
        <taxon>Aerococcaceae</taxon>
        <taxon>Aerococcus</taxon>
    </lineage>
</organism>
<dbReference type="NCBIfam" id="NF010193">
    <property type="entry name" value="PRK13672.1"/>
    <property type="match status" value="1"/>
</dbReference>
<dbReference type="STRING" id="371602.SAMN04487984_0472"/>
<dbReference type="AlphaFoldDB" id="A0A1W1Y854"/>
<dbReference type="OrthoDB" id="2242851at2"/>
<dbReference type="RefSeq" id="WP_084098139.1">
    <property type="nucleotide sequence ID" value="NZ_FWXK01000002.1"/>
</dbReference>
<sequence>MTRSFYHFSQTLRNANKIDSDPEAALAELIFRDTDFPKSSHDFQEVSDYIELNSRYTHYVQAFDDMWQKYSE</sequence>
<protein>
    <submittedName>
        <fullName evidence="2">Uncharacterized protein YozE, UPF0346 family</fullName>
    </submittedName>
</protein>
<reference evidence="3" key="1">
    <citation type="submission" date="2017-04" db="EMBL/GenBank/DDBJ databases">
        <authorList>
            <person name="Varghese N."/>
            <person name="Submissions S."/>
        </authorList>
    </citation>
    <scope>NUCLEOTIDE SEQUENCE [LARGE SCALE GENOMIC DNA]</scope>
    <source>
        <strain evidence="3">DSM 21500</strain>
    </source>
</reference>
<dbReference type="Proteomes" id="UP000243884">
    <property type="component" value="Unassembled WGS sequence"/>
</dbReference>
<keyword evidence="3" id="KW-1185">Reference proteome</keyword>
<feature type="domain" description="YozE SAM-like" evidence="1">
    <location>
        <begin position="4"/>
        <end position="71"/>
    </location>
</feature>
<dbReference type="InterPro" id="IPR023089">
    <property type="entry name" value="YozE_SAM-like"/>
</dbReference>
<evidence type="ECO:0000313" key="3">
    <source>
        <dbReference type="Proteomes" id="UP000243884"/>
    </source>
</evidence>
<proteinExistence type="predicted"/>
<dbReference type="Gene3D" id="1.10.150.260">
    <property type="entry name" value="YozE SAM-like"/>
    <property type="match status" value="1"/>
</dbReference>
<dbReference type="EMBL" id="FWXK01000002">
    <property type="protein sequence ID" value="SMC32352.1"/>
    <property type="molecule type" value="Genomic_DNA"/>
</dbReference>
<name>A0A1W1Y854_9LACT</name>
<gene>
    <name evidence="2" type="ORF">SAMN04487984_0472</name>
</gene>
<dbReference type="InterPro" id="IPR036806">
    <property type="entry name" value="YozE_SAM-like_sf"/>
</dbReference>
<dbReference type="SUPFAM" id="SSF140652">
    <property type="entry name" value="YozE-like"/>
    <property type="match status" value="1"/>
</dbReference>
<dbReference type="Pfam" id="PF06855">
    <property type="entry name" value="YozE_SAM_like"/>
    <property type="match status" value="1"/>
</dbReference>
<evidence type="ECO:0000259" key="1">
    <source>
        <dbReference type="Pfam" id="PF06855"/>
    </source>
</evidence>
<accession>A0A1W1Y854</accession>
<evidence type="ECO:0000313" key="2">
    <source>
        <dbReference type="EMBL" id="SMC32352.1"/>
    </source>
</evidence>